<protein>
    <recommendedName>
        <fullName evidence="1">C-type lectin domain-containing protein</fullName>
    </recommendedName>
</protein>
<dbReference type="InterPro" id="IPR016187">
    <property type="entry name" value="CTDL_fold"/>
</dbReference>
<sequence length="531" mass="61431">MTWQQAEESCRQIGKDAHLVSIQTMEQIGWLTEAIDTEIRVKGKSLYTLFPKNSPWFDSGWWIGLGQLCPNSQIDHIPFFRWTDGNLFANDKLTIGDVKLTVPKSKKWDNHYCVFYDYQKSSTGIAFNRMFNVTKCSDRRRFICQMPAFSQDQLPNSDVVVMEEEVKVAESESNELTAEFPCGKDPLFCPLKTSQGTVCYRLQAEPFYWEQAVEECDAKYQSDLTSIHSKEEANFIYEMVQMQPSVNGETKYWIGLHRRNAQSQYEWSDGSAFDYLLERLSNEDPEEEKGVCVAMQFNISTRLLQKQPLYNLFGIPIQVTKNIPAYFWTYQRCDNRHLAICRKPGFDYHSRFESSAKEERRLKKQNNWQCSNGYKLFRAMCYKLYDNTVTFNEAIQRCKNERANLVSLTDIYENGFVASMLQNLNSNAWIGMDMTDGRVRWLDGEPLKLIRFGPDNRVIRIGGDRHIFQNVGQAGFSNEACVALDATNTIGYWDIIFNKTNYVFPGGSKKADNKSSQCDTLKLPYICEAYA</sequence>
<dbReference type="Proteomes" id="UP000276991">
    <property type="component" value="Unassembled WGS sequence"/>
</dbReference>
<reference evidence="2 3" key="1">
    <citation type="submission" date="2018-08" db="EMBL/GenBank/DDBJ databases">
        <authorList>
            <person name="Laetsch R D."/>
            <person name="Stevens L."/>
            <person name="Kumar S."/>
            <person name="Blaxter L. M."/>
        </authorList>
    </citation>
    <scope>NUCLEOTIDE SEQUENCE [LARGE SCALE GENOMIC DNA]</scope>
</reference>
<accession>A0A498SPT6</accession>
<evidence type="ECO:0000313" key="2">
    <source>
        <dbReference type="EMBL" id="VBB31977.1"/>
    </source>
</evidence>
<keyword evidence="3" id="KW-1185">Reference proteome</keyword>
<dbReference type="EMBL" id="UPTC01001481">
    <property type="protein sequence ID" value="VBB31977.1"/>
    <property type="molecule type" value="Genomic_DNA"/>
</dbReference>
<dbReference type="AlphaFoldDB" id="A0A498SPT6"/>
<dbReference type="SUPFAM" id="SSF56436">
    <property type="entry name" value="C-type lectin-like"/>
    <property type="match status" value="3"/>
</dbReference>
<dbReference type="OrthoDB" id="5845798at2759"/>
<gene>
    <name evidence="2" type="ORF">NAV_LOCUS6768</name>
</gene>
<dbReference type="CDD" id="cd00037">
    <property type="entry name" value="CLECT"/>
    <property type="match status" value="3"/>
</dbReference>
<dbReference type="InterPro" id="IPR001304">
    <property type="entry name" value="C-type_lectin-like"/>
</dbReference>
<dbReference type="PANTHER" id="PTHR22803">
    <property type="entry name" value="MANNOSE, PHOSPHOLIPASE, LECTIN RECEPTOR RELATED"/>
    <property type="match status" value="1"/>
</dbReference>
<feature type="domain" description="C-type lectin" evidence="1">
    <location>
        <begin position="1"/>
        <end position="145"/>
    </location>
</feature>
<proteinExistence type="predicted"/>
<evidence type="ECO:0000259" key="1">
    <source>
        <dbReference type="PROSITE" id="PS50041"/>
    </source>
</evidence>
<dbReference type="SMART" id="SM00034">
    <property type="entry name" value="CLECT"/>
    <property type="match status" value="3"/>
</dbReference>
<dbReference type="Gene3D" id="3.10.100.10">
    <property type="entry name" value="Mannose-Binding Protein A, subunit A"/>
    <property type="match status" value="3"/>
</dbReference>
<feature type="domain" description="C-type lectin" evidence="1">
    <location>
        <begin position="377"/>
        <end position="494"/>
    </location>
</feature>
<evidence type="ECO:0000313" key="3">
    <source>
        <dbReference type="Proteomes" id="UP000276991"/>
    </source>
</evidence>
<dbReference type="Pfam" id="PF00059">
    <property type="entry name" value="Lectin_C"/>
    <property type="match status" value="3"/>
</dbReference>
<dbReference type="InterPro" id="IPR050111">
    <property type="entry name" value="C-type_lectin/snaclec_domain"/>
</dbReference>
<name>A0A498SPT6_ACAVI</name>
<feature type="domain" description="C-type lectin" evidence="1">
    <location>
        <begin position="195"/>
        <end position="342"/>
    </location>
</feature>
<dbReference type="InterPro" id="IPR016186">
    <property type="entry name" value="C-type_lectin-like/link_sf"/>
</dbReference>
<dbReference type="STRING" id="6277.A0A498SPT6"/>
<organism evidence="2 3">
    <name type="scientific">Acanthocheilonema viteae</name>
    <name type="common">Filarial nematode worm</name>
    <name type="synonym">Dipetalonema viteae</name>
    <dbReference type="NCBI Taxonomy" id="6277"/>
    <lineage>
        <taxon>Eukaryota</taxon>
        <taxon>Metazoa</taxon>
        <taxon>Ecdysozoa</taxon>
        <taxon>Nematoda</taxon>
        <taxon>Chromadorea</taxon>
        <taxon>Rhabditida</taxon>
        <taxon>Spirurina</taxon>
        <taxon>Spiruromorpha</taxon>
        <taxon>Filarioidea</taxon>
        <taxon>Onchocercidae</taxon>
        <taxon>Acanthocheilonema</taxon>
    </lineage>
</organism>
<feature type="non-terminal residue" evidence="2">
    <location>
        <position position="531"/>
    </location>
</feature>
<dbReference type="PROSITE" id="PS50041">
    <property type="entry name" value="C_TYPE_LECTIN_2"/>
    <property type="match status" value="3"/>
</dbReference>